<dbReference type="InterPro" id="IPR002931">
    <property type="entry name" value="Transglutaminase-like"/>
</dbReference>
<accession>A0A345T2B1</accession>
<dbReference type="AlphaFoldDB" id="A0A345T2B1"/>
<reference evidence="3" key="1">
    <citation type="submission" date="2018-07" db="EMBL/GenBank/DDBJ databases">
        <title>Streptacidiphilus bronchialis DSM 106435 chromosome.</title>
        <authorList>
            <person name="Batra D."/>
            <person name="Gulvik C.A."/>
        </authorList>
    </citation>
    <scope>NUCLEOTIDE SEQUENCE [LARGE SCALE GENOMIC DNA]</scope>
    <source>
        <strain evidence="3">DSM 106435</strain>
    </source>
</reference>
<proteinExistence type="predicted"/>
<evidence type="ECO:0000313" key="2">
    <source>
        <dbReference type="EMBL" id="AXI80116.1"/>
    </source>
</evidence>
<name>A0A345T2B1_9ACTN</name>
<evidence type="ECO:0000313" key="3">
    <source>
        <dbReference type="Proteomes" id="UP000249340"/>
    </source>
</evidence>
<dbReference type="Gene3D" id="3.10.620.30">
    <property type="match status" value="1"/>
</dbReference>
<evidence type="ECO:0000259" key="1">
    <source>
        <dbReference type="Pfam" id="PF01841"/>
    </source>
</evidence>
<dbReference type="InterPro" id="IPR038765">
    <property type="entry name" value="Papain-like_cys_pep_sf"/>
</dbReference>
<dbReference type="PANTHER" id="PTHR33490">
    <property type="entry name" value="BLR5614 PROTEIN-RELATED"/>
    <property type="match status" value="1"/>
</dbReference>
<dbReference type="EMBL" id="CP031264">
    <property type="protein sequence ID" value="AXI80116.1"/>
    <property type="molecule type" value="Genomic_DNA"/>
</dbReference>
<dbReference type="PANTHER" id="PTHR33490:SF6">
    <property type="entry name" value="SLL1049 PROTEIN"/>
    <property type="match status" value="1"/>
</dbReference>
<feature type="domain" description="Transglutaminase-like" evidence="1">
    <location>
        <begin position="23"/>
        <end position="137"/>
    </location>
</feature>
<protein>
    <submittedName>
        <fullName evidence="2">Transglutaminase family protein</fullName>
    </submittedName>
</protein>
<sequence length="263" mass="29350">MAQSDPFLRETRFCNFSHPTLQHLAEELRSAGDDARETAVDAFRLVRDSVKYEVGNWQRTAAETLARGSGTCTNSSNLLVALLRSLGIPAGYGVMSVRGREYFGPVAPPRLSRFVAPVSKHVYAYVQLDGAWLRCDPSDDEALSLGSRHLNPQSEVVDWDGTGHAMLNLHPDHILEDRGPVADIDAIMRKPMRLAMRVPVRIGNCYLDFLRQEGARMRTAPEAEEHFQRWLLHRYPVYGRIYRALPSGAPHAPQAPQAEPAAP</sequence>
<dbReference type="Proteomes" id="UP000249340">
    <property type="component" value="Chromosome"/>
</dbReference>
<keyword evidence="3" id="KW-1185">Reference proteome</keyword>
<dbReference type="RefSeq" id="WP_111492667.1">
    <property type="nucleotide sequence ID" value="NZ_CP031264.1"/>
</dbReference>
<dbReference type="Pfam" id="PF01841">
    <property type="entry name" value="Transglut_core"/>
    <property type="match status" value="1"/>
</dbReference>
<dbReference type="SUPFAM" id="SSF54001">
    <property type="entry name" value="Cysteine proteinases"/>
    <property type="match status" value="1"/>
</dbReference>
<organism evidence="2 3">
    <name type="scientific">Peterkaempfera bronchialis</name>
    <dbReference type="NCBI Taxonomy" id="2126346"/>
    <lineage>
        <taxon>Bacteria</taxon>
        <taxon>Bacillati</taxon>
        <taxon>Actinomycetota</taxon>
        <taxon>Actinomycetes</taxon>
        <taxon>Kitasatosporales</taxon>
        <taxon>Streptomycetaceae</taxon>
        <taxon>Peterkaempfera</taxon>
    </lineage>
</organism>
<dbReference type="KEGG" id="stri:C7M71_024685"/>
<dbReference type="OrthoDB" id="4697328at2"/>
<gene>
    <name evidence="2" type="ORF">C7M71_024685</name>
</gene>